<comment type="caution">
    <text evidence="3">The sequence shown here is derived from an EMBL/GenBank/DDBJ whole genome shotgun (WGS) entry which is preliminary data.</text>
</comment>
<dbReference type="Gene3D" id="2.30.30.100">
    <property type="match status" value="1"/>
</dbReference>
<evidence type="ECO:0000256" key="1">
    <source>
        <dbReference type="ARBA" id="ARBA00022598"/>
    </source>
</evidence>
<dbReference type="PANTHER" id="PTHR12835">
    <property type="entry name" value="BIOTIN PROTEIN LIGASE"/>
    <property type="match status" value="1"/>
</dbReference>
<sequence length="305" mass="31643">MSDVANANDASDIEKARAVMACVAAVNWAMRRMPRTVAAAGGDVLLFDAIGSTNTAARELVAAGRPVAVVAADAQTAGRGRLDHTWTSCPGESFTVSFVARASRAIATDERVNGWLQMIAGLAALDSIRAAVHDSGSGNLMLKWPNDLFCDGRKLGGILAEMVVPPAGVSQSADGDVTLVFGIGINLAVPADRLPTAQATSLQLHYDVSADNADALRDAIAAGIVAGLRARIAAFAADPHGQASRLLDETRRVCWTLGHEVEAHFTDGSTLRGEALALNADASLTIRTQDGDAHVVRTADVGVLA</sequence>
<dbReference type="EMBL" id="JGYN01000039">
    <property type="protein sequence ID" value="KFI46527.1"/>
    <property type="molecule type" value="Genomic_DNA"/>
</dbReference>
<dbReference type="AlphaFoldDB" id="A0A086ZJ27"/>
<dbReference type="EC" id="6.3.4.15" evidence="3"/>
<evidence type="ECO:0000313" key="4">
    <source>
        <dbReference type="Proteomes" id="UP000029108"/>
    </source>
</evidence>
<gene>
    <name evidence="3" type="ORF">BBIA_2484</name>
</gene>
<dbReference type="GO" id="GO:0004077">
    <property type="term" value="F:biotin--[biotin carboxyl-carrier protein] ligase activity"/>
    <property type="evidence" value="ECO:0007669"/>
    <property type="project" value="UniProtKB-EC"/>
</dbReference>
<organism evidence="3 4">
    <name type="scientific">Bifidobacterium biavatii DSM 23969</name>
    <dbReference type="NCBI Taxonomy" id="1437608"/>
    <lineage>
        <taxon>Bacteria</taxon>
        <taxon>Bacillati</taxon>
        <taxon>Actinomycetota</taxon>
        <taxon>Actinomycetes</taxon>
        <taxon>Bifidobacteriales</taxon>
        <taxon>Bifidobacteriaceae</taxon>
        <taxon>Bifidobacterium</taxon>
    </lineage>
</organism>
<dbReference type="Gene3D" id="3.30.930.10">
    <property type="entry name" value="Bira Bifunctional Protein, Domain 2"/>
    <property type="match status" value="1"/>
</dbReference>
<dbReference type="Proteomes" id="UP000029108">
    <property type="component" value="Unassembled WGS sequence"/>
</dbReference>
<keyword evidence="1 3" id="KW-0436">Ligase</keyword>
<reference evidence="3 4" key="1">
    <citation type="submission" date="2014-03" db="EMBL/GenBank/DDBJ databases">
        <title>Genomics of Bifidobacteria.</title>
        <authorList>
            <person name="Ventura M."/>
            <person name="Milani C."/>
            <person name="Lugli G.A."/>
        </authorList>
    </citation>
    <scope>NUCLEOTIDE SEQUENCE [LARGE SCALE GENOMIC DNA]</scope>
    <source>
        <strain evidence="3 4">DSM 23969</strain>
    </source>
</reference>
<dbReference type="PANTHER" id="PTHR12835:SF5">
    <property type="entry name" value="BIOTIN--PROTEIN LIGASE"/>
    <property type="match status" value="1"/>
</dbReference>
<dbReference type="InterPro" id="IPR004143">
    <property type="entry name" value="BPL_LPL_catalytic"/>
</dbReference>
<dbReference type="Pfam" id="PF03099">
    <property type="entry name" value="BPL_LplA_LipB"/>
    <property type="match status" value="1"/>
</dbReference>
<proteinExistence type="predicted"/>
<feature type="domain" description="BPL/LPL catalytic" evidence="2">
    <location>
        <begin position="52"/>
        <end position="161"/>
    </location>
</feature>
<dbReference type="STRING" id="1437608.GCA_000771645_02614"/>
<dbReference type="InterPro" id="IPR045864">
    <property type="entry name" value="aa-tRNA-synth_II/BPL/LPL"/>
</dbReference>
<dbReference type="CDD" id="cd16442">
    <property type="entry name" value="BPL"/>
    <property type="match status" value="1"/>
</dbReference>
<dbReference type="eggNOG" id="COG0340">
    <property type="taxonomic scope" value="Bacteria"/>
</dbReference>
<dbReference type="NCBIfam" id="TIGR00121">
    <property type="entry name" value="birA_ligase"/>
    <property type="match status" value="1"/>
</dbReference>
<evidence type="ECO:0000313" key="3">
    <source>
        <dbReference type="EMBL" id="KFI46527.1"/>
    </source>
</evidence>
<evidence type="ECO:0000259" key="2">
    <source>
        <dbReference type="Pfam" id="PF03099"/>
    </source>
</evidence>
<dbReference type="GO" id="GO:0005737">
    <property type="term" value="C:cytoplasm"/>
    <property type="evidence" value="ECO:0007669"/>
    <property type="project" value="TreeGrafter"/>
</dbReference>
<accession>A0A086ZJ27</accession>
<dbReference type="SUPFAM" id="SSF55681">
    <property type="entry name" value="Class II aaRS and biotin synthetases"/>
    <property type="match status" value="1"/>
</dbReference>
<name>A0A086ZJ27_9BIFI</name>
<dbReference type="InterPro" id="IPR004408">
    <property type="entry name" value="Biotin_CoA_COase_ligase"/>
</dbReference>
<keyword evidence="4" id="KW-1185">Reference proteome</keyword>
<protein>
    <submittedName>
        <fullName evidence="3">Biotin-(Acetyl-CoA carboxylase) ligase</fullName>
        <ecNumber evidence="3">6.3.4.15</ecNumber>
    </submittedName>
</protein>